<feature type="compositionally biased region" description="Polar residues" evidence="6">
    <location>
        <begin position="266"/>
        <end position="276"/>
    </location>
</feature>
<keyword evidence="3 5" id="KW-0539">Nucleus</keyword>
<dbReference type="SMART" id="SM00389">
    <property type="entry name" value="HOX"/>
    <property type="match status" value="1"/>
</dbReference>
<dbReference type="CDD" id="cd00086">
    <property type="entry name" value="homeodomain"/>
    <property type="match status" value="1"/>
</dbReference>
<feature type="compositionally biased region" description="Polar residues" evidence="6">
    <location>
        <begin position="940"/>
        <end position="950"/>
    </location>
</feature>
<dbReference type="GO" id="GO:0005634">
    <property type="term" value="C:nucleus"/>
    <property type="evidence" value="ECO:0007669"/>
    <property type="project" value="UniProtKB-SubCell"/>
</dbReference>
<dbReference type="InterPro" id="IPR013087">
    <property type="entry name" value="Znf_C2H2_type"/>
</dbReference>
<keyword evidence="4" id="KW-0479">Metal-binding</keyword>
<dbReference type="OrthoDB" id="10056939at2759"/>
<dbReference type="Pfam" id="PF05920">
    <property type="entry name" value="Homeobox_KN"/>
    <property type="match status" value="1"/>
</dbReference>
<evidence type="ECO:0008006" key="11">
    <source>
        <dbReference type="Google" id="ProtNLM"/>
    </source>
</evidence>
<dbReference type="InterPro" id="IPR001356">
    <property type="entry name" value="HD"/>
</dbReference>
<dbReference type="PROSITE" id="PS50071">
    <property type="entry name" value="HOMEOBOX_2"/>
    <property type="match status" value="1"/>
</dbReference>
<dbReference type="GeneID" id="36571581"/>
<evidence type="ECO:0000259" key="7">
    <source>
        <dbReference type="PROSITE" id="PS50071"/>
    </source>
</evidence>
<evidence type="ECO:0000256" key="2">
    <source>
        <dbReference type="ARBA" id="ARBA00023155"/>
    </source>
</evidence>
<keyword evidence="4" id="KW-0863">Zinc-finger</keyword>
<evidence type="ECO:0000256" key="4">
    <source>
        <dbReference type="PROSITE-ProRule" id="PRU00042"/>
    </source>
</evidence>
<dbReference type="InterPro" id="IPR009057">
    <property type="entry name" value="Homeodomain-like_sf"/>
</dbReference>
<dbReference type="InterPro" id="IPR006600">
    <property type="entry name" value="HTH_CenpB_DNA-bd_dom"/>
</dbReference>
<dbReference type="PROSITE" id="PS00028">
    <property type="entry name" value="ZINC_FINGER_C2H2_1"/>
    <property type="match status" value="1"/>
</dbReference>
<evidence type="ECO:0000313" key="10">
    <source>
        <dbReference type="Proteomes" id="UP000241818"/>
    </source>
</evidence>
<dbReference type="PANTHER" id="PTHR11850">
    <property type="entry name" value="HOMEOBOX PROTEIN TRANSCRIPTION FACTORS"/>
    <property type="match status" value="1"/>
</dbReference>
<dbReference type="InterPro" id="IPR050224">
    <property type="entry name" value="TALE_homeobox"/>
</dbReference>
<sequence length="1232" mass="136674">MEMDEFFNFDDASRPISPLAETGLLSPGPYDVNLAFAQPEHDEDSFTCLQHFTAPEQSSLELHNAVHNTTMMSPDDFTDFPRWIDGMGVPTQPCEYCHRMKTHCKVLKEGTRKGSCTSCVALAKSCSLTSELKTPLESFPVAFTAENHGDADFENWNPNMIERPSTQNASEDLDPFSHSGSATDLMALRSSNESLVEAAESSPKVGARFSRESVRILRGWLSTHQRHPYPTYDEKESLRQQTGLNMTQITNWLANARRRGTVRAPRSTSPSPQQYANGMDIARRGTPSPQEMNPLERWKHSPPEHEPASVTAIAKAVSSSSFQSSLDSHLTSYGHTDDGSARSLCNVSSTGSIGTSQSSVGSFVSAFSHKSRGSFGSFNSFSNRGTRRRRRQVPKLVSPSPMTQAPRTFQCTFCTETFKTKHDWQRHEKSLHLSLERWICSPNGPTQLCSETNHISCVYCGAPNPLEGHAEQHNHSSCAERSIEERTFYRKDHLRQHLKLVHDVKFQNWSMDSWKVATPEIRSRCGFCGIVMDSWRVRVDHLAEHFKSGKSMADWKGDWGFEPQVLDVVENGMPPYLIHDERNTLNPYEASIESAKSGKTLEDLVKLGLVDYINDRVVIGAVPTDEDLLVEAQKIIRKADATDDSLYDTGISWFRDIIMLSGTASQGDNPEQLQNTGFGQDTWDNMTGIDNYESINARNPLSMRDLSTIHCSKERALMEYVQSQQALGLTPTDSELQIQACKILDDGENTTSFKCKGAVQWFKFLIASSPNWLAAFRRRAGLPRSSEMGVDHIRSSDDKTIDYSIHNLYRLERELGAFVQLQQAIGKRPTDADLQRQARLIIYGNDDPWNQTAVDDAGYLHVFKKQNGLAPSDADDVPMPSEAGGLGSSLLSASVQPYSAPSPRTLHWDLETTGIGLPSPVSGSDQPGASTHGQPLHTLPQKQPSANTKPTKPLRYFLNDLPKSQQPPPACMSASTHPLPSRLSFPSPQTRKHEITHHDGPQIPSDAEIQNQARWVIYDDDDPWNQTAADNAEWLMRFKRDVGLAPTAEGPGLPPYTAPRPWTVKDGGTGFSPPYVNPKNTQTLQLAEIVPVTMDRRTFNVRKETAGRFLHELNAGRYQPPPAVFCSRELENGLNAFVTARLASGGRFPDDDELRARAREILGVDKTAADDVQLLERFKSMHAALPGPIPNFDLPNFTGDVDMLAGFDLDIGDADLGMGLLPPASDPSLAAA</sequence>
<feature type="region of interest" description="Disordered" evidence="6">
    <location>
        <begin position="985"/>
        <end position="1005"/>
    </location>
</feature>
<dbReference type="EMBL" id="KZ679007">
    <property type="protein sequence ID" value="PSS25927.1"/>
    <property type="molecule type" value="Genomic_DNA"/>
</dbReference>
<gene>
    <name evidence="9" type="ORF">M430DRAFT_16634</name>
</gene>
<feature type="compositionally biased region" description="Basic and acidic residues" evidence="6">
    <location>
        <begin position="294"/>
        <end position="305"/>
    </location>
</feature>
<dbReference type="RefSeq" id="XP_024724526.1">
    <property type="nucleotide sequence ID" value="XM_024863500.1"/>
</dbReference>
<keyword evidence="2 5" id="KW-0371">Homeobox</keyword>
<evidence type="ECO:0000256" key="3">
    <source>
        <dbReference type="ARBA" id="ARBA00023242"/>
    </source>
</evidence>
<reference evidence="9 10" key="1">
    <citation type="journal article" date="2018" name="New Phytol.">
        <title>Comparative genomics and transcriptomics depict ericoid mycorrhizal fungi as versatile saprotrophs and plant mutualists.</title>
        <authorList>
            <person name="Martino E."/>
            <person name="Morin E."/>
            <person name="Grelet G.A."/>
            <person name="Kuo A."/>
            <person name="Kohler A."/>
            <person name="Daghino S."/>
            <person name="Barry K.W."/>
            <person name="Cichocki N."/>
            <person name="Clum A."/>
            <person name="Dockter R.B."/>
            <person name="Hainaut M."/>
            <person name="Kuo R.C."/>
            <person name="LaButti K."/>
            <person name="Lindahl B.D."/>
            <person name="Lindquist E.A."/>
            <person name="Lipzen A."/>
            <person name="Khouja H.R."/>
            <person name="Magnuson J."/>
            <person name="Murat C."/>
            <person name="Ohm R.A."/>
            <person name="Singer S.W."/>
            <person name="Spatafora J.W."/>
            <person name="Wang M."/>
            <person name="Veneault-Fourrey C."/>
            <person name="Henrissat B."/>
            <person name="Grigoriev I.V."/>
            <person name="Martin F.M."/>
            <person name="Perotto S."/>
        </authorList>
    </citation>
    <scope>NUCLEOTIDE SEQUENCE [LARGE SCALE GENOMIC DNA]</scope>
    <source>
        <strain evidence="9 10">ATCC 22711</strain>
    </source>
</reference>
<evidence type="ECO:0000256" key="1">
    <source>
        <dbReference type="ARBA" id="ARBA00023125"/>
    </source>
</evidence>
<feature type="region of interest" description="Disordered" evidence="6">
    <location>
        <begin position="260"/>
        <end position="305"/>
    </location>
</feature>
<keyword evidence="10" id="KW-1185">Reference proteome</keyword>
<dbReference type="SUPFAM" id="SSF46689">
    <property type="entry name" value="Homeodomain-like"/>
    <property type="match status" value="1"/>
</dbReference>
<evidence type="ECO:0000313" key="9">
    <source>
        <dbReference type="EMBL" id="PSS25927.1"/>
    </source>
</evidence>
<dbReference type="GO" id="GO:0003677">
    <property type="term" value="F:DNA binding"/>
    <property type="evidence" value="ECO:0007669"/>
    <property type="project" value="UniProtKB-UniRule"/>
</dbReference>
<dbReference type="Gene3D" id="1.10.10.60">
    <property type="entry name" value="Homeodomain-like"/>
    <property type="match status" value="1"/>
</dbReference>
<evidence type="ECO:0000256" key="5">
    <source>
        <dbReference type="PROSITE-ProRule" id="PRU00108"/>
    </source>
</evidence>
<dbReference type="STRING" id="857342.A0A2T3BC61"/>
<dbReference type="SMART" id="SM00355">
    <property type="entry name" value="ZnF_C2H2"/>
    <property type="match status" value="4"/>
</dbReference>
<dbReference type="GO" id="GO:0006355">
    <property type="term" value="P:regulation of DNA-templated transcription"/>
    <property type="evidence" value="ECO:0007669"/>
    <property type="project" value="InterPro"/>
</dbReference>
<comment type="subcellular location">
    <subcellularLocation>
        <location evidence="5">Nucleus</location>
    </subcellularLocation>
</comment>
<dbReference type="GO" id="GO:0008270">
    <property type="term" value="F:zinc ion binding"/>
    <property type="evidence" value="ECO:0007669"/>
    <property type="project" value="UniProtKB-KW"/>
</dbReference>
<feature type="region of interest" description="Disordered" evidence="6">
    <location>
        <begin position="904"/>
        <end position="955"/>
    </location>
</feature>
<accession>A0A2T3BC61</accession>
<feature type="compositionally biased region" description="Basic and acidic residues" evidence="6">
    <location>
        <begin position="991"/>
        <end position="1000"/>
    </location>
</feature>
<feature type="domain" description="C2H2-type" evidence="8">
    <location>
        <begin position="409"/>
        <end position="437"/>
    </location>
</feature>
<dbReference type="AlphaFoldDB" id="A0A2T3BC61"/>
<feature type="domain" description="Homeobox" evidence="7">
    <location>
        <begin position="200"/>
        <end position="263"/>
    </location>
</feature>
<organism evidence="9 10">
    <name type="scientific">Amorphotheca resinae ATCC 22711</name>
    <dbReference type="NCBI Taxonomy" id="857342"/>
    <lineage>
        <taxon>Eukaryota</taxon>
        <taxon>Fungi</taxon>
        <taxon>Dikarya</taxon>
        <taxon>Ascomycota</taxon>
        <taxon>Pezizomycotina</taxon>
        <taxon>Leotiomycetes</taxon>
        <taxon>Helotiales</taxon>
        <taxon>Amorphothecaceae</taxon>
        <taxon>Amorphotheca</taxon>
    </lineage>
</organism>
<evidence type="ECO:0000259" key="8">
    <source>
        <dbReference type="PROSITE" id="PS50157"/>
    </source>
</evidence>
<dbReference type="PROSITE" id="PS50157">
    <property type="entry name" value="ZINC_FINGER_C2H2_2"/>
    <property type="match status" value="1"/>
</dbReference>
<keyword evidence="1 5" id="KW-0238">DNA-binding</keyword>
<dbReference type="Pfam" id="PF03221">
    <property type="entry name" value="HTH_Tnp_Tc5"/>
    <property type="match status" value="2"/>
</dbReference>
<protein>
    <recommendedName>
        <fullName evidence="11">Homeobox domain-containing protein</fullName>
    </recommendedName>
</protein>
<dbReference type="InParanoid" id="A0A2T3BC61"/>
<dbReference type="InterPro" id="IPR008422">
    <property type="entry name" value="KN_HD"/>
</dbReference>
<name>A0A2T3BC61_AMORE</name>
<dbReference type="Proteomes" id="UP000241818">
    <property type="component" value="Unassembled WGS sequence"/>
</dbReference>
<keyword evidence="4" id="KW-0862">Zinc</keyword>
<feature type="DNA-binding region" description="Homeobox" evidence="5">
    <location>
        <begin position="202"/>
        <end position="264"/>
    </location>
</feature>
<feature type="compositionally biased region" description="Polar residues" evidence="6">
    <location>
        <begin position="921"/>
        <end position="933"/>
    </location>
</feature>
<proteinExistence type="predicted"/>
<evidence type="ECO:0000256" key="6">
    <source>
        <dbReference type="SAM" id="MobiDB-lite"/>
    </source>
</evidence>
<feature type="region of interest" description="Disordered" evidence="6">
    <location>
        <begin position="378"/>
        <end position="403"/>
    </location>
</feature>